<dbReference type="RefSeq" id="WP_179779593.1">
    <property type="nucleotide sequence ID" value="NZ_JACCHK010000001.1"/>
</dbReference>
<proteinExistence type="predicted"/>
<dbReference type="AlphaFoldDB" id="A0A7Z0BBV9"/>
<gene>
    <name evidence="1" type="ORF">HNR22_001365</name>
</gene>
<dbReference type="InterPro" id="IPR036894">
    <property type="entry name" value="YbaB-like_sf"/>
</dbReference>
<evidence type="ECO:0000313" key="1">
    <source>
        <dbReference type="EMBL" id="NYH41638.1"/>
    </source>
</evidence>
<accession>A0A7Z0BBV9</accession>
<dbReference type="Proteomes" id="UP000523545">
    <property type="component" value="Unassembled WGS sequence"/>
</dbReference>
<protein>
    <submittedName>
        <fullName evidence="1">Uncharacterized protein YigA (DUF484 family)</fullName>
    </submittedName>
</protein>
<organism evidence="1 2">
    <name type="scientific">Micromonospora jinlongensis</name>
    <dbReference type="NCBI Taxonomy" id="1287877"/>
    <lineage>
        <taxon>Bacteria</taxon>
        <taxon>Bacillati</taxon>
        <taxon>Actinomycetota</taxon>
        <taxon>Actinomycetes</taxon>
        <taxon>Micromonosporales</taxon>
        <taxon>Micromonosporaceae</taxon>
        <taxon>Micromonospora</taxon>
    </lineage>
</organism>
<reference evidence="1 2" key="1">
    <citation type="submission" date="2020-07" db="EMBL/GenBank/DDBJ databases">
        <title>Sequencing the genomes of 1000 actinobacteria strains.</title>
        <authorList>
            <person name="Klenk H.-P."/>
        </authorList>
    </citation>
    <scope>NUCLEOTIDE SEQUENCE [LARGE SCALE GENOMIC DNA]</scope>
    <source>
        <strain evidence="1 2">DSM 45876</strain>
    </source>
</reference>
<evidence type="ECO:0000313" key="2">
    <source>
        <dbReference type="Proteomes" id="UP000523545"/>
    </source>
</evidence>
<dbReference type="EMBL" id="JACCHK010000001">
    <property type="protein sequence ID" value="NYH41638.1"/>
    <property type="molecule type" value="Genomic_DNA"/>
</dbReference>
<name>A0A7Z0BBV9_9ACTN</name>
<keyword evidence="2" id="KW-1185">Reference proteome</keyword>
<comment type="caution">
    <text evidence="1">The sequence shown here is derived from an EMBL/GenBank/DDBJ whole genome shotgun (WGS) entry which is preliminary data.</text>
</comment>
<sequence>MWADDAALGAAGRRLDEWESSLAERAARAKTLSARMQELTGTAHNNDRTIDVTVECSGLLIGLRLDERIRQQPAARTAQQILETTRAARTDLLRQVRELTVEFLGDDASAQAIIDSYRSRLAGDQGSSDADR</sequence>
<dbReference type="Gene3D" id="3.30.1310.10">
    <property type="entry name" value="Nucleoid-associated protein YbaB-like domain"/>
    <property type="match status" value="1"/>
</dbReference>